<reference evidence="3 4" key="1">
    <citation type="submission" date="2024-04" db="EMBL/GenBank/DDBJ databases">
        <authorList>
            <person name="Waldvogel A.-M."/>
            <person name="Schoenle A."/>
        </authorList>
    </citation>
    <scope>NUCLEOTIDE SEQUENCE [LARGE SCALE GENOMIC DNA]</scope>
</reference>
<accession>A0AAV2J5J4</accession>
<proteinExistence type="predicted"/>
<evidence type="ECO:0000256" key="2">
    <source>
        <dbReference type="SAM" id="MobiDB-lite"/>
    </source>
</evidence>
<feature type="coiled-coil region" evidence="1">
    <location>
        <begin position="241"/>
        <end position="354"/>
    </location>
</feature>
<evidence type="ECO:0000256" key="1">
    <source>
        <dbReference type="SAM" id="Coils"/>
    </source>
</evidence>
<feature type="region of interest" description="Disordered" evidence="2">
    <location>
        <begin position="434"/>
        <end position="457"/>
    </location>
</feature>
<protein>
    <submittedName>
        <fullName evidence="3">Uncharacterized protein</fullName>
    </submittedName>
</protein>
<evidence type="ECO:0000313" key="3">
    <source>
        <dbReference type="EMBL" id="CAL1572911.1"/>
    </source>
</evidence>
<dbReference type="Proteomes" id="UP001497482">
    <property type="component" value="Chromosome 11"/>
</dbReference>
<gene>
    <name evidence="3" type="ORF">KC01_LOCUS4905</name>
</gene>
<evidence type="ECO:0000313" key="4">
    <source>
        <dbReference type="Proteomes" id="UP001497482"/>
    </source>
</evidence>
<feature type="compositionally biased region" description="Polar residues" evidence="2">
    <location>
        <begin position="448"/>
        <end position="457"/>
    </location>
</feature>
<dbReference type="AlphaFoldDB" id="A0AAV2J5J4"/>
<dbReference type="EMBL" id="OZ035833">
    <property type="protein sequence ID" value="CAL1572911.1"/>
    <property type="molecule type" value="Genomic_DNA"/>
</dbReference>
<keyword evidence="4" id="KW-1185">Reference proteome</keyword>
<name>A0AAV2J5J4_KNICA</name>
<keyword evidence="1" id="KW-0175">Coiled coil</keyword>
<sequence>MDQRAKRKAIAVLLLLRLRGRQRKTRTWIHPMNQRRAQFGAYYHLVAELRTYPKKHLQYFRMSVEQMDQLLSIIGPTIRRQETNYRRSVCPSQRLAVTLRFLASGESFTSLAFQYRLAVTPGKSLQLCPPGKNAHSCDPAARLSALQKTRAGDNAPSDTVSLDQLVSNLFSQLHEFEEDLFHWGHPPGLRQLPQHEATHSGGYIQLQTVDQEDVSAQIQAENLHAEGKAACRSLDQPISELEVLGERREAFQDQLKEFENVTEQNSCLVQINQRLELELQQVTEKYQQSQSEQMEAYRRLRDLQLSQEKDIQHKCEELQRLQNKLEQKKLQHRLEEKERVCQSLERQINLEQTKDKLLQSEFVCQDLLLSHQKAQQDSEREIQNWKIEALTGEREDFEEVKEEYSRRRVQQLLFCYRCVCFGMSAVQWKIQTEQTHQQDTKRKDSQPETHLTNSGRD</sequence>
<feature type="compositionally biased region" description="Basic and acidic residues" evidence="2">
    <location>
        <begin position="436"/>
        <end position="447"/>
    </location>
</feature>
<organism evidence="3 4">
    <name type="scientific">Knipowitschia caucasica</name>
    <name type="common">Caucasian dwarf goby</name>
    <name type="synonym">Pomatoschistus caucasicus</name>
    <dbReference type="NCBI Taxonomy" id="637954"/>
    <lineage>
        <taxon>Eukaryota</taxon>
        <taxon>Metazoa</taxon>
        <taxon>Chordata</taxon>
        <taxon>Craniata</taxon>
        <taxon>Vertebrata</taxon>
        <taxon>Euteleostomi</taxon>
        <taxon>Actinopterygii</taxon>
        <taxon>Neopterygii</taxon>
        <taxon>Teleostei</taxon>
        <taxon>Neoteleostei</taxon>
        <taxon>Acanthomorphata</taxon>
        <taxon>Gobiaria</taxon>
        <taxon>Gobiiformes</taxon>
        <taxon>Gobioidei</taxon>
        <taxon>Gobiidae</taxon>
        <taxon>Gobiinae</taxon>
        <taxon>Knipowitschia</taxon>
    </lineage>
</organism>